<dbReference type="EC" id="2.4.1.16" evidence="2"/>
<evidence type="ECO:0000256" key="10">
    <source>
        <dbReference type="ARBA" id="ARBA00048014"/>
    </source>
</evidence>
<dbReference type="AlphaFoldDB" id="A0A9P6C403"/>
<evidence type="ECO:0000256" key="2">
    <source>
        <dbReference type="ARBA" id="ARBA00012543"/>
    </source>
</evidence>
<dbReference type="InterPro" id="IPR004835">
    <property type="entry name" value="Chitin_synth"/>
</dbReference>
<dbReference type="EMBL" id="MU151088">
    <property type="protein sequence ID" value="KAF9451266.1"/>
    <property type="molecule type" value="Genomic_DNA"/>
</dbReference>
<reference evidence="14" key="1">
    <citation type="submission" date="2020-11" db="EMBL/GenBank/DDBJ databases">
        <authorList>
            <consortium name="DOE Joint Genome Institute"/>
            <person name="Ahrendt S."/>
            <person name="Riley R."/>
            <person name="Andreopoulos W."/>
            <person name="Labutti K."/>
            <person name="Pangilinan J."/>
            <person name="Ruiz-Duenas F.J."/>
            <person name="Barrasa J.M."/>
            <person name="Sanchez-Garcia M."/>
            <person name="Camarero S."/>
            <person name="Miyauchi S."/>
            <person name="Serrano A."/>
            <person name="Linde D."/>
            <person name="Babiker R."/>
            <person name="Drula E."/>
            <person name="Ayuso-Fernandez I."/>
            <person name="Pacheco R."/>
            <person name="Padilla G."/>
            <person name="Ferreira P."/>
            <person name="Barriuso J."/>
            <person name="Kellner H."/>
            <person name="Castanera R."/>
            <person name="Alfaro M."/>
            <person name="Ramirez L."/>
            <person name="Pisabarro A.G."/>
            <person name="Kuo A."/>
            <person name="Tritt A."/>
            <person name="Lipzen A."/>
            <person name="He G."/>
            <person name="Yan M."/>
            <person name="Ng V."/>
            <person name="Cullen D."/>
            <person name="Martin F."/>
            <person name="Rosso M.-N."/>
            <person name="Henrissat B."/>
            <person name="Hibbett D."/>
            <person name="Martinez A.T."/>
            <person name="Grigoriev I.V."/>
        </authorList>
    </citation>
    <scope>NUCLEOTIDE SEQUENCE</scope>
    <source>
        <strain evidence="14">MF-IS2</strain>
    </source>
</reference>
<dbReference type="GO" id="GO:0030428">
    <property type="term" value="C:cell septum"/>
    <property type="evidence" value="ECO:0007669"/>
    <property type="project" value="TreeGrafter"/>
</dbReference>
<dbReference type="OrthoDB" id="370884at2759"/>
<keyword evidence="8 12" id="KW-0472">Membrane</keyword>
<evidence type="ECO:0000256" key="9">
    <source>
        <dbReference type="ARBA" id="ARBA00023180"/>
    </source>
</evidence>
<sequence>MAPRFQENHQVTDVPIPTARQPPLSGATIRRAKTLTRPERGVAAVPLINPPTLSTPTSGSPGPSSYNGSTSWRIFSRIVTFWAPNFFLSSMGGMKDKNVRQAWREKIALCFIIGILCAAVGFATVGFQKVLCPENANSDALFLRVGTTPGILGVQGTIFNVTSARSPNDVDFARLSQTPGQDITSLFQRDASQFKSCQGLNFRVALDAPCSPTTPCPLPPINSPTTYQSLSIFNTGFSAGYSWDQVSELRNYAVLDGAVLNMNPYFTLNPRAISSDNVDRALRTVMGTESEKLGKDATRLFFSRVDLKSAVPCLKERYYAGNIDKVTPGCFVTSLFLYAGLIVILGLVFVRFVMACVFNWFMSERLAGPPTSQDLNRSAISPAVMPEGANISIDNKNGTAPWANGVSKKLYKGPKSIASSSSATLTNSGGSAPIMSLAQIGAELFAVCLVTCYSEGEESLRTTLDSISTTTYSDARKLLFVVADGMITGAGEKRSTPDICVDLLEADPRFGNPIPMSYNAVGSGAKAHNRAMVYAGHYTVAGRRTPTVIVVKCGTEVETATDKKPGNRGKRDSQLILMNFFSHVTYNDRMSPLDFDLFRKIHVLMGVTPDFFEVCLMVDADTKVFPGSLGSLVNCMHHDQMIMGVCGETRIANKRQSWVTAIQVFEYFISHHLAKAFESVFGGVSCLPGCFSMFRLKARKSTGDDWVPLIIKPEIVKEYSQSEVTTLHQKNLLLLGEDRFLTTILLRTFPNRKMMFLPQARCRTIVPDTFKVLLSQRRRWINSTIHNLMELVLVRNLCGTFCFSMQFIVFMDLLGTVVLPIAITLTYALVIGIGLNPPRSFEEAIPLMLLIAVLGLPAILILITTRKFIYVFWMLVYLVALPIWNFVLPVYAFWHFDDFSWGETRKVEGEAKDGGHGDGSGVHSGPAVPMRRWEDWERSRLRKLRREEKRRRDFERAHPSGYFAGDSDFLSVRTDTRSQYDGSDTISIGSSDDDHWGPQIGGYNEHNAQYPPPPPSVGLNVPNQALQNAKTVDTAELEAMLESGFDDRPTPPTSTYAPRYQLSDTGSSTQLAGVTGSGYAPLTRATSPGLGHGPHSINNALSPTSPIMHFNGEPPRPMGRNGPGERYGPLGPLDPSTRF</sequence>
<gene>
    <name evidence="14" type="ORF">P691DRAFT_808256</name>
</gene>
<evidence type="ECO:0000256" key="8">
    <source>
        <dbReference type="ARBA" id="ARBA00023136"/>
    </source>
</evidence>
<accession>A0A9P6C403</accession>
<feature type="transmembrane region" description="Helical" evidence="12">
    <location>
        <begin position="335"/>
        <end position="361"/>
    </location>
</feature>
<dbReference type="GO" id="GO:0006031">
    <property type="term" value="P:chitin biosynthetic process"/>
    <property type="evidence" value="ECO:0007669"/>
    <property type="project" value="TreeGrafter"/>
</dbReference>
<comment type="subcellular location">
    <subcellularLocation>
        <location evidence="1">Cell membrane</location>
        <topology evidence="1">Multi-pass membrane protein</topology>
    </subcellularLocation>
</comment>
<feature type="region of interest" description="Disordered" evidence="11">
    <location>
        <begin position="1"/>
        <end position="23"/>
    </location>
</feature>
<dbReference type="Pfam" id="PF03142">
    <property type="entry name" value="Chitin_synth_2"/>
    <property type="match status" value="1"/>
</dbReference>
<dbReference type="InterPro" id="IPR029044">
    <property type="entry name" value="Nucleotide-diphossugar_trans"/>
</dbReference>
<evidence type="ECO:0000313" key="15">
    <source>
        <dbReference type="Proteomes" id="UP000807342"/>
    </source>
</evidence>
<evidence type="ECO:0000256" key="3">
    <source>
        <dbReference type="ARBA" id="ARBA00022475"/>
    </source>
</evidence>
<feature type="transmembrane region" description="Helical" evidence="12">
    <location>
        <begin position="817"/>
        <end position="835"/>
    </location>
</feature>
<feature type="region of interest" description="Disordered" evidence="11">
    <location>
        <begin position="1100"/>
        <end position="1139"/>
    </location>
</feature>
<protein>
    <recommendedName>
        <fullName evidence="2">chitin synthase</fullName>
        <ecNumber evidence="2">2.4.1.16</ecNumber>
    </recommendedName>
</protein>
<dbReference type="Proteomes" id="UP000807342">
    <property type="component" value="Unassembled WGS sequence"/>
</dbReference>
<feature type="region of interest" description="Disordered" evidence="11">
    <location>
        <begin position="1043"/>
        <end position="1069"/>
    </location>
</feature>
<evidence type="ECO:0000256" key="12">
    <source>
        <dbReference type="SAM" id="Phobius"/>
    </source>
</evidence>
<dbReference type="CDD" id="cd04190">
    <property type="entry name" value="Chitin_synth_C"/>
    <property type="match status" value="1"/>
</dbReference>
<evidence type="ECO:0000313" key="14">
    <source>
        <dbReference type="EMBL" id="KAF9451266.1"/>
    </source>
</evidence>
<keyword evidence="15" id="KW-1185">Reference proteome</keyword>
<evidence type="ECO:0000256" key="6">
    <source>
        <dbReference type="ARBA" id="ARBA00022692"/>
    </source>
</evidence>
<keyword evidence="9" id="KW-0325">Glycoprotein</keyword>
<keyword evidence="5" id="KW-0808">Transferase</keyword>
<proteinExistence type="predicted"/>
<feature type="transmembrane region" description="Helical" evidence="12">
    <location>
        <begin position="870"/>
        <end position="896"/>
    </location>
</feature>
<feature type="region of interest" description="Disordered" evidence="11">
    <location>
        <begin position="46"/>
        <end position="66"/>
    </location>
</feature>
<evidence type="ECO:0000256" key="1">
    <source>
        <dbReference type="ARBA" id="ARBA00004651"/>
    </source>
</evidence>
<keyword evidence="3" id="KW-1003">Cell membrane</keyword>
<dbReference type="InterPro" id="IPR054295">
    <property type="entry name" value="CHS4-like_dom"/>
</dbReference>
<dbReference type="SUPFAM" id="SSF53448">
    <property type="entry name" value="Nucleotide-diphospho-sugar transferases"/>
    <property type="match status" value="1"/>
</dbReference>
<comment type="catalytic activity">
    <reaction evidence="10">
        <text>[(1-&gt;4)-N-acetyl-beta-D-glucosaminyl](n) + UDP-N-acetyl-alpha-D-glucosamine = [(1-&gt;4)-N-acetyl-beta-D-glucosaminyl](n+1) + UDP + H(+)</text>
        <dbReference type="Rhea" id="RHEA:16637"/>
        <dbReference type="Rhea" id="RHEA-COMP:9593"/>
        <dbReference type="Rhea" id="RHEA-COMP:9595"/>
        <dbReference type="ChEBI" id="CHEBI:15378"/>
        <dbReference type="ChEBI" id="CHEBI:17029"/>
        <dbReference type="ChEBI" id="CHEBI:57705"/>
        <dbReference type="ChEBI" id="CHEBI:58223"/>
        <dbReference type="EC" id="2.4.1.16"/>
    </reaction>
</comment>
<dbReference type="GO" id="GO:0005886">
    <property type="term" value="C:plasma membrane"/>
    <property type="evidence" value="ECO:0007669"/>
    <property type="project" value="UniProtKB-SubCell"/>
</dbReference>
<dbReference type="PANTHER" id="PTHR22914:SF41">
    <property type="entry name" value="CHITIN SYNTHASE 7"/>
    <property type="match status" value="1"/>
</dbReference>
<feature type="transmembrane region" description="Helical" evidence="12">
    <location>
        <begin position="847"/>
        <end position="864"/>
    </location>
</feature>
<evidence type="ECO:0000256" key="4">
    <source>
        <dbReference type="ARBA" id="ARBA00022676"/>
    </source>
</evidence>
<keyword evidence="7 12" id="KW-1133">Transmembrane helix</keyword>
<feature type="domain" description="Chitin synthase 4-like" evidence="13">
    <location>
        <begin position="240"/>
        <end position="322"/>
    </location>
</feature>
<dbReference type="Pfam" id="PF22997">
    <property type="entry name" value="CHS4"/>
    <property type="match status" value="1"/>
</dbReference>
<evidence type="ECO:0000256" key="11">
    <source>
        <dbReference type="SAM" id="MobiDB-lite"/>
    </source>
</evidence>
<comment type="caution">
    <text evidence="14">The sequence shown here is derived from an EMBL/GenBank/DDBJ whole genome shotgun (WGS) entry which is preliminary data.</text>
</comment>
<feature type="compositionally biased region" description="Low complexity" evidence="11">
    <location>
        <begin position="50"/>
        <end position="66"/>
    </location>
</feature>
<dbReference type="GO" id="GO:0004100">
    <property type="term" value="F:chitin synthase activity"/>
    <property type="evidence" value="ECO:0007669"/>
    <property type="project" value="UniProtKB-EC"/>
</dbReference>
<keyword evidence="6 12" id="KW-0812">Transmembrane</keyword>
<feature type="transmembrane region" description="Helical" evidence="12">
    <location>
        <begin position="106"/>
        <end position="127"/>
    </location>
</feature>
<evidence type="ECO:0000256" key="7">
    <source>
        <dbReference type="ARBA" id="ARBA00022989"/>
    </source>
</evidence>
<organism evidence="14 15">
    <name type="scientific">Macrolepiota fuliginosa MF-IS2</name>
    <dbReference type="NCBI Taxonomy" id="1400762"/>
    <lineage>
        <taxon>Eukaryota</taxon>
        <taxon>Fungi</taxon>
        <taxon>Dikarya</taxon>
        <taxon>Basidiomycota</taxon>
        <taxon>Agaricomycotina</taxon>
        <taxon>Agaricomycetes</taxon>
        <taxon>Agaricomycetidae</taxon>
        <taxon>Agaricales</taxon>
        <taxon>Agaricineae</taxon>
        <taxon>Agaricaceae</taxon>
        <taxon>Macrolepiota</taxon>
    </lineage>
</organism>
<name>A0A9P6C403_9AGAR</name>
<dbReference type="PANTHER" id="PTHR22914">
    <property type="entry name" value="CHITIN SYNTHASE"/>
    <property type="match status" value="1"/>
</dbReference>
<evidence type="ECO:0000259" key="13">
    <source>
        <dbReference type="Pfam" id="PF22997"/>
    </source>
</evidence>
<evidence type="ECO:0000256" key="5">
    <source>
        <dbReference type="ARBA" id="ARBA00022679"/>
    </source>
</evidence>
<keyword evidence="4" id="KW-0328">Glycosyltransferase</keyword>